<dbReference type="PANTHER" id="PTHR30203:SF30">
    <property type="entry name" value="OUTER MEMBRANE PROTEIN-RELATED"/>
    <property type="match status" value="1"/>
</dbReference>
<dbReference type="InterPro" id="IPR010131">
    <property type="entry name" value="MdtP/NodT-like"/>
</dbReference>
<dbReference type="Proteomes" id="UP000196536">
    <property type="component" value="Unassembled WGS sequence"/>
</dbReference>
<dbReference type="OrthoDB" id="9770517at2"/>
<dbReference type="EMBL" id="NEXX01000003">
    <property type="protein sequence ID" value="OUY06866.1"/>
    <property type="molecule type" value="Genomic_DNA"/>
</dbReference>
<dbReference type="NCBIfam" id="TIGR01845">
    <property type="entry name" value="outer_NodT"/>
    <property type="match status" value="1"/>
</dbReference>
<keyword evidence="5" id="KW-1185">Reference proteome</keyword>
<comment type="similarity">
    <text evidence="1 2">Belongs to the outer membrane factor (OMF) (TC 1.B.17) family.</text>
</comment>
<accession>A0A1Z9YXC1</accession>
<comment type="caution">
    <text evidence="4">The sequence shown here is derived from an EMBL/GenBank/DDBJ whole genome shotgun (WGS) entry which is preliminary data.</text>
</comment>
<dbReference type="GO" id="GO:0015562">
    <property type="term" value="F:efflux transmembrane transporter activity"/>
    <property type="evidence" value="ECO:0007669"/>
    <property type="project" value="InterPro"/>
</dbReference>
<dbReference type="Pfam" id="PF02321">
    <property type="entry name" value="OEP"/>
    <property type="match status" value="2"/>
</dbReference>
<keyword evidence="2" id="KW-1134">Transmembrane beta strand</keyword>
<gene>
    <name evidence="4" type="ORF">CAP51_09205</name>
</gene>
<keyword evidence="2" id="KW-0472">Membrane</keyword>
<sequence length="501" mass="56124">MQQLNIFNSVLAHHKYMLVILGSATLLTLSGCVQQSSLMPKTDIAVDQAQAFHQQQQNFLQQHPEFHQESLPQQWWQLFNDPVLTQLQQQLAQSNPDNQIALLKIEESQAALGQINASLQPQISLDADYSRSAISQHIPVAKLGASHHAYNLWSMGVQSSWELDLWGYLKHLRSAAQAGIDAKYYDQQQVKVSLSAELARYYFLLRGLQNQLTIQQQIYQLDLETIQIYQKKLHNGVATNADLATVTSQAIQAQQQLEQLTQQIDLVKNSITQMLGMAPKQLDSLLTSVTLPPLPSQIPIGLASDLVKYRPDILQADAELRAALENVQAAQADFYPRIGLTAQGGLQAFSLSDFGSWSSRQYAIGPTFHLPIFEGGKLKSTLALNETRQKIAAINYQKTVLNAWHEVDNALTDYQYNKTDVELLQQQLNQNQITQHVVNRNLEQGTVDRTQLINAKKQTLLTQSELIQNWSASALSIVALYRALGGEGAAQFSHQLVQEKR</sequence>
<dbReference type="AlphaFoldDB" id="A0A1Z9YXC1"/>
<feature type="coiled-coil region" evidence="3">
    <location>
        <begin position="243"/>
        <end position="270"/>
    </location>
</feature>
<keyword evidence="2" id="KW-0812">Transmembrane</keyword>
<keyword evidence="2" id="KW-0564">Palmitate</keyword>
<dbReference type="Gene3D" id="2.20.200.10">
    <property type="entry name" value="Outer membrane efflux proteins (OEP)"/>
    <property type="match status" value="1"/>
</dbReference>
<name>A0A1Z9YXC1_9GAMM</name>
<evidence type="ECO:0000256" key="2">
    <source>
        <dbReference type="RuleBase" id="RU362097"/>
    </source>
</evidence>
<dbReference type="PANTHER" id="PTHR30203">
    <property type="entry name" value="OUTER MEMBRANE CATION EFFLUX PROTEIN"/>
    <property type="match status" value="1"/>
</dbReference>
<dbReference type="InterPro" id="IPR003423">
    <property type="entry name" value="OMP_efflux"/>
</dbReference>
<evidence type="ECO:0000256" key="1">
    <source>
        <dbReference type="ARBA" id="ARBA00007613"/>
    </source>
</evidence>
<dbReference type="Gene3D" id="1.20.1600.10">
    <property type="entry name" value="Outer membrane efflux proteins (OEP)"/>
    <property type="match status" value="1"/>
</dbReference>
<keyword evidence="3" id="KW-0175">Coiled coil</keyword>
<dbReference type="SUPFAM" id="SSF56954">
    <property type="entry name" value="Outer membrane efflux proteins (OEP)"/>
    <property type="match status" value="1"/>
</dbReference>
<keyword evidence="2" id="KW-0449">Lipoprotein</keyword>
<evidence type="ECO:0000313" key="5">
    <source>
        <dbReference type="Proteomes" id="UP000196536"/>
    </source>
</evidence>
<reference evidence="4 5" key="1">
    <citation type="submission" date="2017-05" db="EMBL/GenBank/DDBJ databases">
        <title>Acinetobacter populi ANC 5415 (= PBJ7), whole genome shotgun sequencing project.</title>
        <authorList>
            <person name="Nemec A."/>
            <person name="Radolfova-Krizova L."/>
        </authorList>
    </citation>
    <scope>NUCLEOTIDE SEQUENCE [LARGE SCALE GENOMIC DNA]</scope>
    <source>
        <strain evidence="4 5">PBJ7</strain>
    </source>
</reference>
<organism evidence="4 5">
    <name type="scientific">Acinetobacter populi</name>
    <dbReference type="NCBI Taxonomy" id="1582270"/>
    <lineage>
        <taxon>Bacteria</taxon>
        <taxon>Pseudomonadati</taxon>
        <taxon>Pseudomonadota</taxon>
        <taxon>Gammaproteobacteria</taxon>
        <taxon>Moraxellales</taxon>
        <taxon>Moraxellaceae</taxon>
        <taxon>Acinetobacter</taxon>
    </lineage>
</organism>
<proteinExistence type="inferred from homology"/>
<protein>
    <recommendedName>
        <fullName evidence="6">RND transporter</fullName>
    </recommendedName>
</protein>
<evidence type="ECO:0000256" key="3">
    <source>
        <dbReference type="SAM" id="Coils"/>
    </source>
</evidence>
<evidence type="ECO:0008006" key="6">
    <source>
        <dbReference type="Google" id="ProtNLM"/>
    </source>
</evidence>
<comment type="subcellular location">
    <subcellularLocation>
        <location evidence="2">Cell outer membrane</location>
        <topology evidence="2">Lipid-anchor</topology>
    </subcellularLocation>
</comment>
<evidence type="ECO:0000313" key="4">
    <source>
        <dbReference type="EMBL" id="OUY06866.1"/>
    </source>
</evidence>
<dbReference type="GO" id="GO:0009279">
    <property type="term" value="C:cell outer membrane"/>
    <property type="evidence" value="ECO:0007669"/>
    <property type="project" value="UniProtKB-SubCell"/>
</dbReference>